<keyword evidence="8" id="KW-1185">Reference proteome</keyword>
<dbReference type="GO" id="GO:0005886">
    <property type="term" value="C:plasma membrane"/>
    <property type="evidence" value="ECO:0007669"/>
    <property type="project" value="UniProtKB-SubCell"/>
</dbReference>
<dbReference type="PANTHER" id="PTHR30086:SF20">
    <property type="entry name" value="ARGININE EXPORTER PROTEIN ARGO-RELATED"/>
    <property type="match status" value="1"/>
</dbReference>
<evidence type="ECO:0000256" key="3">
    <source>
        <dbReference type="ARBA" id="ARBA00022692"/>
    </source>
</evidence>
<evidence type="ECO:0000313" key="8">
    <source>
        <dbReference type="Proteomes" id="UP000190064"/>
    </source>
</evidence>
<feature type="transmembrane region" description="Helical" evidence="6">
    <location>
        <begin position="75"/>
        <end position="95"/>
    </location>
</feature>
<feature type="transmembrane region" description="Helical" evidence="6">
    <location>
        <begin position="46"/>
        <end position="69"/>
    </location>
</feature>
<sequence>MSAVASVYLWALIKGLGTSAGLIMAIGAQNAFVLSQGLKRQYHWPIAGVCSFFDAVLITLGVAGMGALISQNELWLSAARWGGAAFLFWYGFGALRSALKDQSLEADRQGATSLKKALLTTLAVTLLNPHAYLDTVVLIGSIGGQYPEGERFWFAFGAISFSFIWFFGISLGARWLAPLFQKPIAWRVLDGFVCLVMWSIAVSLVIAAV</sequence>
<evidence type="ECO:0000256" key="4">
    <source>
        <dbReference type="ARBA" id="ARBA00022989"/>
    </source>
</evidence>
<evidence type="ECO:0000256" key="5">
    <source>
        <dbReference type="ARBA" id="ARBA00023136"/>
    </source>
</evidence>
<evidence type="ECO:0000313" key="7">
    <source>
        <dbReference type="EMBL" id="OOV88127.1"/>
    </source>
</evidence>
<protein>
    <submittedName>
        <fullName evidence="7">Amino acid transporter</fullName>
    </submittedName>
</protein>
<dbReference type="PANTHER" id="PTHR30086">
    <property type="entry name" value="ARGININE EXPORTER PROTEIN ARGO"/>
    <property type="match status" value="1"/>
</dbReference>
<dbReference type="AlphaFoldDB" id="A0A1T1HEI3"/>
<feature type="transmembrane region" description="Helical" evidence="6">
    <location>
        <begin position="153"/>
        <end position="176"/>
    </location>
</feature>
<feature type="transmembrane region" description="Helical" evidence="6">
    <location>
        <begin position="116"/>
        <end position="133"/>
    </location>
</feature>
<keyword evidence="3 6" id="KW-0812">Transmembrane</keyword>
<gene>
    <name evidence="7" type="ORF">BTA35_0200810</name>
</gene>
<proteinExistence type="predicted"/>
<name>A0A1T1HEI3_OCELI</name>
<dbReference type="RefSeq" id="WP_077242537.1">
    <property type="nucleotide sequence ID" value="NZ_FXTS01000001.1"/>
</dbReference>
<organism evidence="7 8">
    <name type="scientific">Oceanospirillum linum</name>
    <dbReference type="NCBI Taxonomy" id="966"/>
    <lineage>
        <taxon>Bacteria</taxon>
        <taxon>Pseudomonadati</taxon>
        <taxon>Pseudomonadota</taxon>
        <taxon>Gammaproteobacteria</taxon>
        <taxon>Oceanospirillales</taxon>
        <taxon>Oceanospirillaceae</taxon>
        <taxon>Oceanospirillum</taxon>
    </lineage>
</organism>
<comment type="subcellular location">
    <subcellularLocation>
        <location evidence="1">Cell membrane</location>
        <topology evidence="1">Multi-pass membrane protein</topology>
    </subcellularLocation>
</comment>
<dbReference type="InterPro" id="IPR001123">
    <property type="entry name" value="LeuE-type"/>
</dbReference>
<evidence type="ECO:0000256" key="2">
    <source>
        <dbReference type="ARBA" id="ARBA00022475"/>
    </source>
</evidence>
<reference evidence="7" key="1">
    <citation type="submission" date="2017-02" db="EMBL/GenBank/DDBJ databases">
        <title>Draft Genome Sequence of the Salt Water Bacterium Oceanospirillum linum ATCC 11336.</title>
        <authorList>
            <person name="Trachtenberg A.M."/>
            <person name="Carney J.G."/>
            <person name="Linnane J.D."/>
            <person name="Rheaume B.A."/>
            <person name="Pitts N.L."/>
            <person name="Mykles D.L."/>
            <person name="Maclea K.S."/>
        </authorList>
    </citation>
    <scope>NUCLEOTIDE SEQUENCE [LARGE SCALE GENOMIC DNA]</scope>
    <source>
        <strain evidence="7">ATCC 11336</strain>
    </source>
</reference>
<comment type="caution">
    <text evidence="7">The sequence shown here is derived from an EMBL/GenBank/DDBJ whole genome shotgun (WGS) entry which is preliminary data.</text>
</comment>
<evidence type="ECO:0000256" key="1">
    <source>
        <dbReference type="ARBA" id="ARBA00004651"/>
    </source>
</evidence>
<feature type="transmembrane region" description="Helical" evidence="6">
    <location>
        <begin position="12"/>
        <end position="34"/>
    </location>
</feature>
<keyword evidence="5 6" id="KW-0472">Membrane</keyword>
<accession>A0A1T1HEI3</accession>
<feature type="transmembrane region" description="Helical" evidence="6">
    <location>
        <begin position="188"/>
        <end position="208"/>
    </location>
</feature>
<keyword evidence="2" id="KW-1003">Cell membrane</keyword>
<dbReference type="Proteomes" id="UP000190064">
    <property type="component" value="Unassembled WGS sequence"/>
</dbReference>
<keyword evidence="4 6" id="KW-1133">Transmembrane helix</keyword>
<evidence type="ECO:0000256" key="6">
    <source>
        <dbReference type="SAM" id="Phobius"/>
    </source>
</evidence>
<dbReference type="Pfam" id="PF01810">
    <property type="entry name" value="LysE"/>
    <property type="match status" value="1"/>
</dbReference>
<dbReference type="EMBL" id="MTSD02000001">
    <property type="protein sequence ID" value="OOV88127.1"/>
    <property type="molecule type" value="Genomic_DNA"/>
</dbReference>
<dbReference type="GO" id="GO:0015171">
    <property type="term" value="F:amino acid transmembrane transporter activity"/>
    <property type="evidence" value="ECO:0007669"/>
    <property type="project" value="TreeGrafter"/>
</dbReference>